<dbReference type="EMBL" id="HACA01024716">
    <property type="protein sequence ID" value="CDW42077.1"/>
    <property type="molecule type" value="Transcribed_RNA"/>
</dbReference>
<protein>
    <submittedName>
        <fullName evidence="1">Uncharacterized protein</fullName>
    </submittedName>
</protein>
<accession>A0A0K2UVX4</accession>
<reference evidence="1" key="1">
    <citation type="submission" date="2014-05" db="EMBL/GenBank/DDBJ databases">
        <authorList>
            <person name="Chronopoulou M."/>
        </authorList>
    </citation>
    <scope>NUCLEOTIDE SEQUENCE</scope>
    <source>
        <tissue evidence="1">Whole organism</tissue>
    </source>
</reference>
<proteinExistence type="predicted"/>
<organism evidence="1">
    <name type="scientific">Lepeophtheirus salmonis</name>
    <name type="common">Salmon louse</name>
    <name type="synonym">Caligus salmonis</name>
    <dbReference type="NCBI Taxonomy" id="72036"/>
    <lineage>
        <taxon>Eukaryota</taxon>
        <taxon>Metazoa</taxon>
        <taxon>Ecdysozoa</taxon>
        <taxon>Arthropoda</taxon>
        <taxon>Crustacea</taxon>
        <taxon>Multicrustacea</taxon>
        <taxon>Hexanauplia</taxon>
        <taxon>Copepoda</taxon>
        <taxon>Siphonostomatoida</taxon>
        <taxon>Caligidae</taxon>
        <taxon>Lepeophtheirus</taxon>
    </lineage>
</organism>
<evidence type="ECO:0000313" key="1">
    <source>
        <dbReference type="EMBL" id="CDW42077.1"/>
    </source>
</evidence>
<sequence length="53" mass="6460">MILQYLLRLLFQLQELQEVQNFLKFPMVQLLVITHHAHFLVYLTKRSDSLLIY</sequence>
<name>A0A0K2UVX4_LEPSM</name>
<dbReference type="AlphaFoldDB" id="A0A0K2UVX4"/>